<dbReference type="PROSITE" id="PS00159">
    <property type="entry name" value="ALDOLASE_KDPG_KHG_1"/>
    <property type="match status" value="1"/>
</dbReference>
<name>A0A1Y5HSI3_OLEAN</name>
<comment type="subunit">
    <text evidence="4">Homotrimer.</text>
</comment>
<comment type="pathway">
    <text evidence="2">Carbohydrate acid metabolism; 2-dehydro-3-deoxy-D-gluconate degradation; D-glyceraldehyde 3-phosphate and pyruvate from 2-dehydro-3-deoxy-D-gluconate: step 2/2.</text>
</comment>
<protein>
    <recommendedName>
        <fullName evidence="5">2-dehydro-3-deoxy-phosphogluconate aldolase</fullName>
        <ecNumber evidence="5">4.1.2.14</ecNumber>
    </recommendedName>
</protein>
<gene>
    <name evidence="8" type="ORF">A9R00_06820</name>
</gene>
<proteinExistence type="inferred from homology"/>
<evidence type="ECO:0000313" key="8">
    <source>
        <dbReference type="EMBL" id="OUS40281.1"/>
    </source>
</evidence>
<dbReference type="InterPro" id="IPR013785">
    <property type="entry name" value="Aldolase_TIM"/>
</dbReference>
<dbReference type="AlphaFoldDB" id="A0A1Y5HSI3"/>
<organism evidence="8 9">
    <name type="scientific">Oleispira antarctica</name>
    <dbReference type="NCBI Taxonomy" id="188908"/>
    <lineage>
        <taxon>Bacteria</taxon>
        <taxon>Pseudomonadati</taxon>
        <taxon>Pseudomonadota</taxon>
        <taxon>Gammaproteobacteria</taxon>
        <taxon>Oceanospirillales</taxon>
        <taxon>Oceanospirillaceae</taxon>
        <taxon>Oleispira</taxon>
    </lineage>
</organism>
<keyword evidence="7" id="KW-0119">Carbohydrate metabolism</keyword>
<evidence type="ECO:0000256" key="7">
    <source>
        <dbReference type="ARBA" id="ARBA00023277"/>
    </source>
</evidence>
<accession>A0A1Y5HSI3</accession>
<dbReference type="InterPro" id="IPR000887">
    <property type="entry name" value="Aldlse_KDPG_KHG"/>
</dbReference>
<dbReference type="Gene3D" id="3.20.20.70">
    <property type="entry name" value="Aldolase class I"/>
    <property type="match status" value="1"/>
</dbReference>
<dbReference type="EC" id="4.1.2.14" evidence="5"/>
<dbReference type="GO" id="GO:0008675">
    <property type="term" value="F:2-dehydro-3-deoxy-phosphogluconate aldolase activity"/>
    <property type="evidence" value="ECO:0007669"/>
    <property type="project" value="UniProtKB-EC"/>
</dbReference>
<dbReference type="PANTHER" id="PTHR30246:SF1">
    <property type="entry name" value="2-DEHYDRO-3-DEOXY-6-PHOSPHOGALACTONATE ALDOLASE-RELATED"/>
    <property type="match status" value="1"/>
</dbReference>
<keyword evidence="6" id="KW-0456">Lyase</keyword>
<reference evidence="9" key="1">
    <citation type="journal article" date="2017" name="Proc. Natl. Acad. Sci. U.S.A.">
        <title>Simulation of Deepwater Horizon oil plume reveals substrate specialization within a complex community of hydrocarbon degraders.</title>
        <authorList>
            <person name="Hu P."/>
            <person name="Dubinsky E.A."/>
            <person name="Probst A.J."/>
            <person name="Wang J."/>
            <person name="Sieber C.M.K."/>
            <person name="Tom L.M."/>
            <person name="Gardinali P."/>
            <person name="Banfield J.F."/>
            <person name="Atlas R.M."/>
            <person name="Andersen G.L."/>
        </authorList>
    </citation>
    <scope>NUCLEOTIDE SEQUENCE [LARGE SCALE GENOMIC DNA]</scope>
</reference>
<evidence type="ECO:0000313" key="9">
    <source>
        <dbReference type="Proteomes" id="UP000227088"/>
    </source>
</evidence>
<evidence type="ECO:0000256" key="4">
    <source>
        <dbReference type="ARBA" id="ARBA00011233"/>
    </source>
</evidence>
<dbReference type="Proteomes" id="UP000227088">
    <property type="component" value="Unassembled WGS sequence"/>
</dbReference>
<sequence length="217" mass="22845">MTPLETQLDSWLKNTKPLIPVIIIEDLDDAVPMAKALVAGGIHLLEITLRTSAGLAAIKQIREQVPGAIVGAGTVCNSDDYQNAIDAGAQFIVSPGLTPELIAKAQEIKQQGQWSGVFLPGVATASEVMIAKSAGFNQLKCFPASAIGGVKLLKAWSGPFGDIQFCPTGGISPDNYQEYLSLPNVICAGGSWLTEGKLLSAKDWAGVEARAEKIISK</sequence>
<comment type="caution">
    <text evidence="8">The sequence shown here is derived from an EMBL/GenBank/DDBJ whole genome shotgun (WGS) entry which is preliminary data.</text>
</comment>
<evidence type="ECO:0000256" key="3">
    <source>
        <dbReference type="ARBA" id="ARBA00006906"/>
    </source>
</evidence>
<dbReference type="Pfam" id="PF01081">
    <property type="entry name" value="Aldolase"/>
    <property type="match status" value="1"/>
</dbReference>
<dbReference type="PANTHER" id="PTHR30246">
    <property type="entry name" value="2-KETO-3-DEOXY-6-PHOSPHOGLUCONATE ALDOLASE"/>
    <property type="match status" value="1"/>
</dbReference>
<dbReference type="EMBL" id="MABE01000386">
    <property type="protein sequence ID" value="OUS40281.1"/>
    <property type="molecule type" value="Genomic_DNA"/>
</dbReference>
<evidence type="ECO:0000256" key="5">
    <source>
        <dbReference type="ARBA" id="ARBA00013063"/>
    </source>
</evidence>
<dbReference type="NCBIfam" id="NF004325">
    <property type="entry name" value="PRK05718.1"/>
    <property type="match status" value="1"/>
</dbReference>
<dbReference type="InterPro" id="IPR031337">
    <property type="entry name" value="KDPG/KHG_AS_1"/>
</dbReference>
<dbReference type="SUPFAM" id="SSF51569">
    <property type="entry name" value="Aldolase"/>
    <property type="match status" value="1"/>
</dbReference>
<comment type="catalytic activity">
    <reaction evidence="1">
        <text>2-dehydro-3-deoxy-6-phospho-D-gluconate = D-glyceraldehyde 3-phosphate + pyruvate</text>
        <dbReference type="Rhea" id="RHEA:17089"/>
        <dbReference type="ChEBI" id="CHEBI:15361"/>
        <dbReference type="ChEBI" id="CHEBI:57569"/>
        <dbReference type="ChEBI" id="CHEBI:59776"/>
        <dbReference type="EC" id="4.1.2.14"/>
    </reaction>
</comment>
<dbReference type="CDD" id="cd00452">
    <property type="entry name" value="KDPG_aldolase"/>
    <property type="match status" value="1"/>
</dbReference>
<evidence type="ECO:0000256" key="1">
    <source>
        <dbReference type="ARBA" id="ARBA00000654"/>
    </source>
</evidence>
<evidence type="ECO:0000256" key="6">
    <source>
        <dbReference type="ARBA" id="ARBA00023239"/>
    </source>
</evidence>
<dbReference type="NCBIfam" id="TIGR01182">
    <property type="entry name" value="eda"/>
    <property type="match status" value="1"/>
</dbReference>
<comment type="similarity">
    <text evidence="3">Belongs to the KHG/KDPG aldolase family.</text>
</comment>
<evidence type="ECO:0000256" key="2">
    <source>
        <dbReference type="ARBA" id="ARBA00004736"/>
    </source>
</evidence>